<dbReference type="InterPro" id="IPR029063">
    <property type="entry name" value="SAM-dependent_MTases_sf"/>
</dbReference>
<sequence length="425" mass="48499">MSLWSAIARSRLDRSIRKGCLEVTFPNGATSLFGSYCISPIRIAIKSEAWLRRILLDPELQLGEAYMEGGLVLEAGDLYDLLDIFWTNILSDGRPSASLPAFLRKTFRAIAQFNPRARAARNVAHHYDIGNDLYRIFLDEDMQYSCAYFPDRETSLADAQRFKKEHIARKLCLKPGDTVLDIGCGWGGLALHLAGRENVRVHGVTLSCEQHCLARERADDMGLSDRVEFGLQDYRNLTRHYDRIVSVGMFEHVGVPHYREYFDQVAACLKDNGTALIHTIGRTPGPGATNPWIARHIFPGGYIPALSEILPAIEKAGLMVLDVEILRLHYAETLKAWRSRFRARADEAEALYDERFVRMWDYYLVCSELSFRHGVHNVFQLQLAKRQDAVPLTRDYLYRPEPTRGPLRQVSPVHDERPLANVQRR</sequence>
<feature type="region of interest" description="Disordered" evidence="6">
    <location>
        <begin position="400"/>
        <end position="425"/>
    </location>
</feature>
<dbReference type="AlphaFoldDB" id="A0A059G1N1"/>
<dbReference type="InterPro" id="IPR050723">
    <property type="entry name" value="CFA/CMAS"/>
</dbReference>
<evidence type="ECO:0000256" key="4">
    <source>
        <dbReference type="ARBA" id="ARBA00022691"/>
    </source>
</evidence>
<keyword evidence="9" id="KW-1185">Reference proteome</keyword>
<comment type="similarity">
    <text evidence="1">Belongs to the CFA/CMAS family.</text>
</comment>
<dbReference type="InterPro" id="IPR003333">
    <property type="entry name" value="CMAS"/>
</dbReference>
<gene>
    <name evidence="8" type="ORF">HOC_20528</name>
</gene>
<protein>
    <submittedName>
        <fullName evidence="8">Cyclopropane-fatty-acyl-phospholipid synthase</fullName>
    </submittedName>
</protein>
<keyword evidence="4" id="KW-0949">S-adenosyl-L-methionine</keyword>
<keyword evidence="5" id="KW-0443">Lipid metabolism</keyword>
<organism evidence="8 9">
    <name type="scientific">Hyphomonas oceanitis SCH89</name>
    <dbReference type="NCBI Taxonomy" id="1280953"/>
    <lineage>
        <taxon>Bacteria</taxon>
        <taxon>Pseudomonadati</taxon>
        <taxon>Pseudomonadota</taxon>
        <taxon>Alphaproteobacteria</taxon>
        <taxon>Hyphomonadales</taxon>
        <taxon>Hyphomonadaceae</taxon>
        <taxon>Hyphomonas</taxon>
    </lineage>
</organism>
<dbReference type="STRING" id="1280953.HOC_20528"/>
<evidence type="ECO:0000259" key="7">
    <source>
        <dbReference type="Pfam" id="PF25371"/>
    </source>
</evidence>
<dbReference type="PIRSF" id="PIRSF003085">
    <property type="entry name" value="CMAS"/>
    <property type="match status" value="1"/>
</dbReference>
<dbReference type="SUPFAM" id="SSF53335">
    <property type="entry name" value="S-adenosyl-L-methionine-dependent methyltransferases"/>
    <property type="match status" value="1"/>
</dbReference>
<keyword evidence="3" id="KW-0808">Transferase</keyword>
<dbReference type="GO" id="GO:0008168">
    <property type="term" value="F:methyltransferase activity"/>
    <property type="evidence" value="ECO:0007669"/>
    <property type="project" value="UniProtKB-KW"/>
</dbReference>
<dbReference type="PANTHER" id="PTHR43667:SF1">
    <property type="entry name" value="CYCLOPROPANE-FATTY-ACYL-PHOSPHOLIPID SYNTHASE"/>
    <property type="match status" value="1"/>
</dbReference>
<dbReference type="Gene3D" id="3.40.50.150">
    <property type="entry name" value="Vaccinia Virus protein VP39"/>
    <property type="match status" value="1"/>
</dbReference>
<comment type="caution">
    <text evidence="8">The sequence shown here is derived from an EMBL/GenBank/DDBJ whole genome shotgun (WGS) entry which is preliminary data.</text>
</comment>
<reference evidence="8 9" key="1">
    <citation type="journal article" date="2014" name="Antonie Van Leeuwenhoek">
        <title>Hyphomonas beringensis sp. nov. and Hyphomonas chukchiensis sp. nov., isolated from surface seawater of the Bering Sea and Chukchi Sea.</title>
        <authorList>
            <person name="Li C."/>
            <person name="Lai Q."/>
            <person name="Li G."/>
            <person name="Dong C."/>
            <person name="Wang J."/>
            <person name="Liao Y."/>
            <person name="Shao Z."/>
        </authorList>
    </citation>
    <scope>NUCLEOTIDE SEQUENCE [LARGE SCALE GENOMIC DNA]</scope>
    <source>
        <strain evidence="8 9">SCH89</strain>
    </source>
</reference>
<dbReference type="CDD" id="cd02440">
    <property type="entry name" value="AdoMet_MTases"/>
    <property type="match status" value="1"/>
</dbReference>
<dbReference type="Proteomes" id="UP000024942">
    <property type="component" value="Unassembled WGS sequence"/>
</dbReference>
<dbReference type="PANTHER" id="PTHR43667">
    <property type="entry name" value="CYCLOPROPANE-FATTY-ACYL-PHOSPHOLIPID SYNTHASE"/>
    <property type="match status" value="1"/>
</dbReference>
<evidence type="ECO:0000256" key="2">
    <source>
        <dbReference type="ARBA" id="ARBA00022603"/>
    </source>
</evidence>
<evidence type="ECO:0000313" key="9">
    <source>
        <dbReference type="Proteomes" id="UP000024942"/>
    </source>
</evidence>
<name>A0A059G1N1_9PROT</name>
<feature type="domain" description="DUF7884" evidence="7">
    <location>
        <begin position="19"/>
        <end position="84"/>
    </location>
</feature>
<dbReference type="Pfam" id="PF02353">
    <property type="entry name" value="CMAS"/>
    <property type="match status" value="1"/>
</dbReference>
<accession>A0A059G1N1</accession>
<dbReference type="InterPro" id="IPR057206">
    <property type="entry name" value="DUF7884"/>
</dbReference>
<dbReference type="eggNOG" id="COG2230">
    <property type="taxonomic scope" value="Bacteria"/>
</dbReference>
<dbReference type="GO" id="GO:0008610">
    <property type="term" value="P:lipid biosynthetic process"/>
    <property type="evidence" value="ECO:0007669"/>
    <property type="project" value="InterPro"/>
</dbReference>
<evidence type="ECO:0000256" key="1">
    <source>
        <dbReference type="ARBA" id="ARBA00010815"/>
    </source>
</evidence>
<keyword evidence="2" id="KW-0489">Methyltransferase</keyword>
<dbReference type="GO" id="GO:0032259">
    <property type="term" value="P:methylation"/>
    <property type="evidence" value="ECO:0007669"/>
    <property type="project" value="UniProtKB-KW"/>
</dbReference>
<dbReference type="PATRIC" id="fig|1280953.3.peg.4074"/>
<dbReference type="RefSeq" id="WP_051625174.1">
    <property type="nucleotide sequence ID" value="NZ_ARYL01000105.1"/>
</dbReference>
<evidence type="ECO:0000313" key="8">
    <source>
        <dbReference type="EMBL" id="KCZ97593.1"/>
    </source>
</evidence>
<evidence type="ECO:0000256" key="6">
    <source>
        <dbReference type="SAM" id="MobiDB-lite"/>
    </source>
</evidence>
<evidence type="ECO:0000256" key="3">
    <source>
        <dbReference type="ARBA" id="ARBA00022679"/>
    </source>
</evidence>
<proteinExistence type="inferred from homology"/>
<dbReference type="EMBL" id="ARYL01000105">
    <property type="protein sequence ID" value="KCZ97593.1"/>
    <property type="molecule type" value="Genomic_DNA"/>
</dbReference>
<dbReference type="Pfam" id="PF25371">
    <property type="entry name" value="DUF7884"/>
    <property type="match status" value="1"/>
</dbReference>
<dbReference type="OrthoDB" id="9782855at2"/>
<evidence type="ECO:0000256" key="5">
    <source>
        <dbReference type="ARBA" id="ARBA00023098"/>
    </source>
</evidence>